<dbReference type="PANTHER" id="PTHR42713">
    <property type="entry name" value="HISTIDINE KINASE-RELATED"/>
    <property type="match status" value="1"/>
</dbReference>
<comment type="caution">
    <text evidence="11">The sequence shown here is derived from an EMBL/GenBank/DDBJ whole genome shotgun (WGS) entry which is preliminary data.</text>
</comment>
<dbReference type="PRINTS" id="PR00032">
    <property type="entry name" value="HTHARAC"/>
</dbReference>
<dbReference type="PROSITE" id="PS50110">
    <property type="entry name" value="RESPONSE_REGULATORY"/>
    <property type="match status" value="1"/>
</dbReference>
<dbReference type="InterPro" id="IPR001789">
    <property type="entry name" value="Sig_transdc_resp-reg_receiver"/>
</dbReference>
<dbReference type="InterPro" id="IPR011006">
    <property type="entry name" value="CheY-like_superfamily"/>
</dbReference>
<keyword evidence="7" id="KW-0804">Transcription</keyword>
<evidence type="ECO:0000256" key="8">
    <source>
        <dbReference type="PROSITE-ProRule" id="PRU00169"/>
    </source>
</evidence>
<keyword evidence="5" id="KW-0805">Transcription regulation</keyword>
<dbReference type="SUPFAM" id="SSF52172">
    <property type="entry name" value="CheY-like"/>
    <property type="match status" value="1"/>
</dbReference>
<evidence type="ECO:0000259" key="10">
    <source>
        <dbReference type="PROSITE" id="PS50110"/>
    </source>
</evidence>
<dbReference type="InterPro" id="IPR051552">
    <property type="entry name" value="HptR"/>
</dbReference>
<evidence type="ECO:0000256" key="6">
    <source>
        <dbReference type="ARBA" id="ARBA00023125"/>
    </source>
</evidence>
<accession>A0A6L8V8R9</accession>
<dbReference type="PROSITE" id="PS01124">
    <property type="entry name" value="HTH_ARAC_FAMILY_2"/>
    <property type="match status" value="1"/>
</dbReference>
<dbReference type="AlphaFoldDB" id="A0A6L8V8R9"/>
<evidence type="ECO:0000259" key="9">
    <source>
        <dbReference type="PROSITE" id="PS01124"/>
    </source>
</evidence>
<comment type="subcellular location">
    <subcellularLocation>
        <location evidence="1">Cytoplasm</location>
    </subcellularLocation>
</comment>
<dbReference type="SMART" id="SM00448">
    <property type="entry name" value="REC"/>
    <property type="match status" value="1"/>
</dbReference>
<dbReference type="InterPro" id="IPR009057">
    <property type="entry name" value="Homeodomain-like_sf"/>
</dbReference>
<name>A0A6L8V8R9_9BACL</name>
<dbReference type="InterPro" id="IPR020449">
    <property type="entry name" value="Tscrpt_reg_AraC-type_HTH"/>
</dbReference>
<protein>
    <submittedName>
        <fullName evidence="11">Response regulator</fullName>
    </submittedName>
</protein>
<proteinExistence type="predicted"/>
<evidence type="ECO:0000256" key="1">
    <source>
        <dbReference type="ARBA" id="ARBA00004496"/>
    </source>
</evidence>
<keyword evidence="6" id="KW-0238">DNA-binding</keyword>
<keyword evidence="3 8" id="KW-0597">Phosphoprotein</keyword>
<dbReference type="GO" id="GO:0043565">
    <property type="term" value="F:sequence-specific DNA binding"/>
    <property type="evidence" value="ECO:0007669"/>
    <property type="project" value="InterPro"/>
</dbReference>
<dbReference type="Proteomes" id="UP000481087">
    <property type="component" value="Unassembled WGS sequence"/>
</dbReference>
<dbReference type="CDD" id="cd17536">
    <property type="entry name" value="REC_YesN-like"/>
    <property type="match status" value="1"/>
</dbReference>
<dbReference type="Gene3D" id="1.10.10.60">
    <property type="entry name" value="Homeodomain-like"/>
    <property type="match status" value="2"/>
</dbReference>
<dbReference type="Gene3D" id="3.40.50.2300">
    <property type="match status" value="1"/>
</dbReference>
<dbReference type="SMART" id="SM00342">
    <property type="entry name" value="HTH_ARAC"/>
    <property type="match status" value="1"/>
</dbReference>
<evidence type="ECO:0000256" key="3">
    <source>
        <dbReference type="ARBA" id="ARBA00022553"/>
    </source>
</evidence>
<dbReference type="GO" id="GO:0005737">
    <property type="term" value="C:cytoplasm"/>
    <property type="evidence" value="ECO:0007669"/>
    <property type="project" value="UniProtKB-SubCell"/>
</dbReference>
<feature type="modified residue" description="4-aspartylphosphate" evidence="8">
    <location>
        <position position="54"/>
    </location>
</feature>
<keyword evidence="12" id="KW-1185">Reference proteome</keyword>
<evidence type="ECO:0000256" key="7">
    <source>
        <dbReference type="ARBA" id="ARBA00023163"/>
    </source>
</evidence>
<dbReference type="SUPFAM" id="SSF46689">
    <property type="entry name" value="Homeodomain-like"/>
    <property type="match status" value="2"/>
</dbReference>
<evidence type="ECO:0000256" key="5">
    <source>
        <dbReference type="ARBA" id="ARBA00023015"/>
    </source>
</evidence>
<sequence>MRLLIVDDEPVIRSGLMMMAQSYTHKFQQIETAINGLDALEQMTRFEPDLLLTDIRMPRMDGLELCRNVYEKYPHILMVVVSGYSDFDYAQKCLSYGVKHYLLKPVTPPDLHDVFDLIMKSQSQGYIPVSRYVEWVERIENSIWLLQEEELQKIMEEWKEHCSHLSAPQLKGQLLDAAVLLHKQFQEKNRVISADLTADFRSSSKAELFKEFEERLQTVMMDILVVRRGNFKDPMEEAKAYIDNHLSVDISLKEVADRVGITPNYFSTLFKKMSNETFISYRINRRMDKARELLAIPHKRTVDIAAEVGYDDYPHFTKTFKKIFGISPSDYRESLGMK</sequence>
<dbReference type="InterPro" id="IPR018060">
    <property type="entry name" value="HTH_AraC"/>
</dbReference>
<feature type="domain" description="HTH araC/xylS-type" evidence="9">
    <location>
        <begin position="236"/>
        <end position="334"/>
    </location>
</feature>
<gene>
    <name evidence="11" type="ORF">GQF01_31265</name>
</gene>
<feature type="domain" description="Response regulatory" evidence="10">
    <location>
        <begin position="2"/>
        <end position="119"/>
    </location>
</feature>
<dbReference type="GO" id="GO:0000160">
    <property type="term" value="P:phosphorelay signal transduction system"/>
    <property type="evidence" value="ECO:0007669"/>
    <property type="project" value="UniProtKB-KW"/>
</dbReference>
<evidence type="ECO:0000256" key="4">
    <source>
        <dbReference type="ARBA" id="ARBA00023012"/>
    </source>
</evidence>
<evidence type="ECO:0000313" key="12">
    <source>
        <dbReference type="Proteomes" id="UP000481087"/>
    </source>
</evidence>
<dbReference type="Pfam" id="PF12833">
    <property type="entry name" value="HTH_18"/>
    <property type="match status" value="1"/>
</dbReference>
<dbReference type="Pfam" id="PF00072">
    <property type="entry name" value="Response_reg"/>
    <property type="match status" value="1"/>
</dbReference>
<dbReference type="PANTHER" id="PTHR42713:SF3">
    <property type="entry name" value="TRANSCRIPTIONAL REGULATORY PROTEIN HPTR"/>
    <property type="match status" value="1"/>
</dbReference>
<reference evidence="11 12" key="1">
    <citation type="submission" date="2019-12" db="EMBL/GenBank/DDBJ databases">
        <title>Paenibacillus sp. nov. sp. isolated from soil.</title>
        <authorList>
            <person name="Kim J."/>
            <person name="Jeong S.E."/>
            <person name="Jung H.S."/>
            <person name="Jeon C.O."/>
        </authorList>
    </citation>
    <scope>NUCLEOTIDE SEQUENCE [LARGE SCALE GENOMIC DNA]</scope>
    <source>
        <strain evidence="11 12">5J-6</strain>
    </source>
</reference>
<evidence type="ECO:0000313" key="11">
    <source>
        <dbReference type="EMBL" id="MZQ86594.1"/>
    </source>
</evidence>
<dbReference type="RefSeq" id="WP_161410990.1">
    <property type="nucleotide sequence ID" value="NZ_WTUZ01000039.1"/>
</dbReference>
<dbReference type="GO" id="GO:0003700">
    <property type="term" value="F:DNA-binding transcription factor activity"/>
    <property type="evidence" value="ECO:0007669"/>
    <property type="project" value="InterPro"/>
</dbReference>
<keyword evidence="2" id="KW-0963">Cytoplasm</keyword>
<keyword evidence="4" id="KW-0902">Two-component regulatory system</keyword>
<evidence type="ECO:0000256" key="2">
    <source>
        <dbReference type="ARBA" id="ARBA00022490"/>
    </source>
</evidence>
<dbReference type="EMBL" id="WTUZ01000039">
    <property type="protein sequence ID" value="MZQ86594.1"/>
    <property type="molecule type" value="Genomic_DNA"/>
</dbReference>
<organism evidence="11 12">
    <name type="scientific">Paenibacillus silvestris</name>
    <dbReference type="NCBI Taxonomy" id="2606219"/>
    <lineage>
        <taxon>Bacteria</taxon>
        <taxon>Bacillati</taxon>
        <taxon>Bacillota</taxon>
        <taxon>Bacilli</taxon>
        <taxon>Bacillales</taxon>
        <taxon>Paenibacillaceae</taxon>
        <taxon>Paenibacillus</taxon>
    </lineage>
</organism>